<gene>
    <name evidence="1" type="ORF">ONS98_05805</name>
</gene>
<dbReference type="AlphaFoldDB" id="A0AAP3FDA3"/>
<reference evidence="1" key="1">
    <citation type="submission" date="2022-11" db="EMBL/GenBank/DDBJ databases">
        <title>Genomic repertoires linked with pathogenic potency of arthritogenic Prevotella copri isolated from the gut of rheumatoid arthritis patients.</title>
        <authorList>
            <person name="Nii T."/>
            <person name="Maeda Y."/>
            <person name="Motooka D."/>
            <person name="Naito M."/>
            <person name="Matsumoto Y."/>
            <person name="Ogawa T."/>
            <person name="Oguro-Igashira E."/>
            <person name="Kishikawa T."/>
            <person name="Yamashita M."/>
            <person name="Koizumi S."/>
            <person name="Kurakawa T."/>
            <person name="Okumura R."/>
            <person name="Kayama H."/>
            <person name="Murakami M."/>
            <person name="Sakaguchi T."/>
            <person name="Das B."/>
            <person name="Nakamura S."/>
            <person name="Okada Y."/>
            <person name="Kumanogoh A."/>
            <person name="Takeda K."/>
        </authorList>
    </citation>
    <scope>NUCLEOTIDE SEQUENCE</scope>
    <source>
        <strain evidence="1">RA-N001-16</strain>
    </source>
</reference>
<evidence type="ECO:0000313" key="2">
    <source>
        <dbReference type="Proteomes" id="UP001209476"/>
    </source>
</evidence>
<protein>
    <submittedName>
        <fullName evidence="1">Uncharacterized protein</fullName>
    </submittedName>
</protein>
<accession>A0AAP3FDA3</accession>
<evidence type="ECO:0000313" key="1">
    <source>
        <dbReference type="EMBL" id="MCW4164738.1"/>
    </source>
</evidence>
<proteinExistence type="predicted"/>
<dbReference type="Proteomes" id="UP001209476">
    <property type="component" value="Unassembled WGS sequence"/>
</dbReference>
<dbReference type="RefSeq" id="WP_228112519.1">
    <property type="nucleotide sequence ID" value="NZ_CP156891.1"/>
</dbReference>
<name>A0AAP3FDA3_9BACT</name>
<comment type="caution">
    <text evidence="1">The sequence shown here is derived from an EMBL/GenBank/DDBJ whole genome shotgun (WGS) entry which is preliminary data.</text>
</comment>
<sequence>MKGNKMGRKKKEIRLKEPVRIREKKIAGGNISLYLDIQREGLVDWDKVKKSRMTLTKWMTL</sequence>
<dbReference type="EMBL" id="JAPDUM010000001">
    <property type="protein sequence ID" value="MCW4164738.1"/>
    <property type="molecule type" value="Genomic_DNA"/>
</dbReference>
<organism evidence="1 2">
    <name type="scientific">Segatella copri</name>
    <dbReference type="NCBI Taxonomy" id="165179"/>
    <lineage>
        <taxon>Bacteria</taxon>
        <taxon>Pseudomonadati</taxon>
        <taxon>Bacteroidota</taxon>
        <taxon>Bacteroidia</taxon>
        <taxon>Bacteroidales</taxon>
        <taxon>Prevotellaceae</taxon>
        <taxon>Segatella</taxon>
    </lineage>
</organism>